<reference evidence="2 3" key="1">
    <citation type="submission" date="2018-02" db="EMBL/GenBank/DDBJ databases">
        <authorList>
            <person name="Cohen D.B."/>
            <person name="Kent A.D."/>
        </authorList>
    </citation>
    <scope>NUCLEOTIDE SEQUENCE [LARGE SCALE GENOMIC DNA]</scope>
    <source>
        <strain evidence="2 3">ULC007</strain>
    </source>
</reference>
<reference evidence="2 3" key="2">
    <citation type="submission" date="2018-03" db="EMBL/GenBank/DDBJ databases">
        <title>The ancient ancestry and fast evolution of plastids.</title>
        <authorList>
            <person name="Moore K.R."/>
            <person name="Magnabosco C."/>
            <person name="Momper L."/>
            <person name="Gold D.A."/>
            <person name="Bosak T."/>
            <person name="Fournier G.P."/>
        </authorList>
    </citation>
    <scope>NUCLEOTIDE SEQUENCE [LARGE SCALE GENOMIC DNA]</scope>
    <source>
        <strain evidence="2 3">ULC007</strain>
    </source>
</reference>
<dbReference type="STRING" id="1920490.GCA_001895925_03669"/>
<dbReference type="OrthoDB" id="506637at2"/>
<dbReference type="RefSeq" id="WP_073070713.1">
    <property type="nucleotide sequence ID" value="NZ_MPPI01000009.1"/>
</dbReference>
<sequence>MGRRGQSVTLSISEQDKAQLEQIAQEQGMMWGDRPNISRLVEAIARRELLIGRNNDWSDVRIRELNQAIRVLHDTGYTQIAETIAHLLLERGELSDPLRRDIVHYLETPLIPWRQEIDRYILQQQPFQLSYRDAADRPWVFTIRYAKITPHEQRQYLDCWCEQTAGNQDIPELAHNWCLRLDRIPEAVIIPIEGEWHPNLDAVEVEINFYRRLAFAYQAKPEDISNEWLANTSEVRRVLRRVTSTFWFFREVFRYGEDCEVIAPSALRDRIWQKVQALTDLYNAPI</sequence>
<evidence type="ECO:0000313" key="2">
    <source>
        <dbReference type="EMBL" id="PSB20201.1"/>
    </source>
</evidence>
<dbReference type="AlphaFoldDB" id="A0A2T1DIE0"/>
<gene>
    <name evidence="2" type="ORF">C7B65_09140</name>
</gene>
<evidence type="ECO:0000259" key="1">
    <source>
        <dbReference type="Pfam" id="PF25583"/>
    </source>
</evidence>
<proteinExistence type="predicted"/>
<dbReference type="InterPro" id="IPR057727">
    <property type="entry name" value="WCX_dom"/>
</dbReference>
<dbReference type="Pfam" id="PF25583">
    <property type="entry name" value="WCX"/>
    <property type="match status" value="1"/>
</dbReference>
<keyword evidence="3" id="KW-1185">Reference proteome</keyword>
<protein>
    <submittedName>
        <fullName evidence="2">WYL domain-containing protein</fullName>
    </submittedName>
</protein>
<name>A0A2T1DIE0_9CYAN</name>
<dbReference type="EMBL" id="PVWG01000007">
    <property type="protein sequence ID" value="PSB20201.1"/>
    <property type="molecule type" value="Genomic_DNA"/>
</dbReference>
<evidence type="ECO:0000313" key="3">
    <source>
        <dbReference type="Proteomes" id="UP000238634"/>
    </source>
</evidence>
<organism evidence="2 3">
    <name type="scientific">Phormidesmis priestleyi ULC007</name>
    <dbReference type="NCBI Taxonomy" id="1920490"/>
    <lineage>
        <taxon>Bacteria</taxon>
        <taxon>Bacillati</taxon>
        <taxon>Cyanobacteriota</taxon>
        <taxon>Cyanophyceae</taxon>
        <taxon>Leptolyngbyales</taxon>
        <taxon>Leptolyngbyaceae</taxon>
        <taxon>Phormidesmis</taxon>
    </lineage>
</organism>
<accession>A0A2T1DIE0</accession>
<dbReference type="Proteomes" id="UP000238634">
    <property type="component" value="Unassembled WGS sequence"/>
</dbReference>
<feature type="domain" description="WCX" evidence="1">
    <location>
        <begin position="203"/>
        <end position="278"/>
    </location>
</feature>
<comment type="caution">
    <text evidence="2">The sequence shown here is derived from an EMBL/GenBank/DDBJ whole genome shotgun (WGS) entry which is preliminary data.</text>
</comment>